<sequence length="151" mass="15908">MAAPLLAVAFAAPASAAPEDVTVSAEVQGNDVQVTFTNNTEQPVFCNLGIADAADRWDRVYDEYFVFFPDDDPFTVTVDDGSYQIDWFCDEIQGSESWGTSRGTAEPIFFTLPFVPDDGDTDDGSLGNLDPGALVGVLGALAAGSLVLGSS</sequence>
<reference evidence="2 3" key="1">
    <citation type="submission" date="2018-11" db="EMBL/GenBank/DDBJ databases">
        <title>Rhodococcus spongicola sp. nov. and Rhodococcus xishaensis sp. nov. from marine sponges.</title>
        <authorList>
            <person name="Li L."/>
            <person name="Lin H.W."/>
        </authorList>
    </citation>
    <scope>NUCLEOTIDE SEQUENCE [LARGE SCALE GENOMIC DNA]</scope>
    <source>
        <strain evidence="2 3">LHW50502</strain>
    </source>
</reference>
<comment type="caution">
    <text evidence="2">The sequence shown here is derived from an EMBL/GenBank/DDBJ whole genome shotgun (WGS) entry which is preliminary data.</text>
</comment>
<keyword evidence="1" id="KW-0732">Signal</keyword>
<dbReference type="EMBL" id="RKLN01000001">
    <property type="protein sequence ID" value="RVW06239.1"/>
    <property type="molecule type" value="Genomic_DNA"/>
</dbReference>
<feature type="signal peptide" evidence="1">
    <location>
        <begin position="1"/>
        <end position="16"/>
    </location>
</feature>
<gene>
    <name evidence="2" type="ORF">EF834_01935</name>
</gene>
<dbReference type="AlphaFoldDB" id="A0A3S3AEK1"/>
<keyword evidence="3" id="KW-1185">Reference proteome</keyword>
<dbReference type="Proteomes" id="UP000284333">
    <property type="component" value="Unassembled WGS sequence"/>
</dbReference>
<proteinExistence type="predicted"/>
<organism evidence="2 3">
    <name type="scientific">Rhodococcus spongiicola</name>
    <dbReference type="NCBI Taxonomy" id="2487352"/>
    <lineage>
        <taxon>Bacteria</taxon>
        <taxon>Bacillati</taxon>
        <taxon>Actinomycetota</taxon>
        <taxon>Actinomycetes</taxon>
        <taxon>Mycobacteriales</taxon>
        <taxon>Nocardiaceae</taxon>
        <taxon>Rhodococcus</taxon>
    </lineage>
</organism>
<evidence type="ECO:0000256" key="1">
    <source>
        <dbReference type="SAM" id="SignalP"/>
    </source>
</evidence>
<evidence type="ECO:0000313" key="3">
    <source>
        <dbReference type="Proteomes" id="UP000284333"/>
    </source>
</evidence>
<feature type="chain" id="PRO_5018632021" evidence="1">
    <location>
        <begin position="17"/>
        <end position="151"/>
    </location>
</feature>
<evidence type="ECO:0000313" key="2">
    <source>
        <dbReference type="EMBL" id="RVW06239.1"/>
    </source>
</evidence>
<accession>A0A3S3AEK1</accession>
<protein>
    <submittedName>
        <fullName evidence="2">Uncharacterized protein</fullName>
    </submittedName>
</protein>
<name>A0A3S3AEK1_9NOCA</name>